<proteinExistence type="predicted"/>
<evidence type="ECO:0000259" key="2">
    <source>
        <dbReference type="PROSITE" id="PS50181"/>
    </source>
</evidence>
<name>A0A1S7UHC7_ROSNE</name>
<gene>
    <name evidence="3" type="ORF">SAMD00023353_0100910</name>
</gene>
<accession>A0A1S7UHC7</accession>
<organism evidence="3">
    <name type="scientific">Rosellinia necatrix</name>
    <name type="common">White root-rot fungus</name>
    <dbReference type="NCBI Taxonomy" id="77044"/>
    <lineage>
        <taxon>Eukaryota</taxon>
        <taxon>Fungi</taxon>
        <taxon>Dikarya</taxon>
        <taxon>Ascomycota</taxon>
        <taxon>Pezizomycotina</taxon>
        <taxon>Sordariomycetes</taxon>
        <taxon>Xylariomycetidae</taxon>
        <taxon>Xylariales</taxon>
        <taxon>Xylariaceae</taxon>
        <taxon>Rosellinia</taxon>
    </lineage>
</organism>
<dbReference type="OMA" id="FGMMNVE"/>
<dbReference type="EMBL" id="DF977446">
    <property type="protein sequence ID" value="GAP82549.1"/>
    <property type="molecule type" value="Genomic_DNA"/>
</dbReference>
<dbReference type="AlphaFoldDB" id="A0A1S7UHC7"/>
<feature type="region of interest" description="Disordered" evidence="1">
    <location>
        <begin position="466"/>
        <end position="498"/>
    </location>
</feature>
<evidence type="ECO:0000256" key="1">
    <source>
        <dbReference type="SAM" id="MobiDB-lite"/>
    </source>
</evidence>
<reference evidence="3" key="1">
    <citation type="submission" date="2016-03" db="EMBL/GenBank/DDBJ databases">
        <title>Draft genome sequence of Rosellinia necatrix.</title>
        <authorList>
            <person name="Kanematsu S."/>
        </authorList>
    </citation>
    <scope>NUCLEOTIDE SEQUENCE [LARGE SCALE GENOMIC DNA]</scope>
    <source>
        <strain evidence="3">W97</strain>
    </source>
</reference>
<keyword evidence="4" id="KW-1185">Reference proteome</keyword>
<dbReference type="InterPro" id="IPR001810">
    <property type="entry name" value="F-box_dom"/>
</dbReference>
<dbReference type="OrthoDB" id="5279008at2759"/>
<dbReference type="STRING" id="77044.A0A1S7UHC7"/>
<dbReference type="PROSITE" id="PS50181">
    <property type="entry name" value="FBOX"/>
    <property type="match status" value="1"/>
</dbReference>
<feature type="compositionally biased region" description="Acidic residues" evidence="1">
    <location>
        <begin position="476"/>
        <end position="498"/>
    </location>
</feature>
<dbReference type="Proteomes" id="UP000054516">
    <property type="component" value="Unassembled WGS sequence"/>
</dbReference>
<sequence>MAYLLDVPLEVLLHITSHLTTPEYGYLRRACKQLEVLLFGAFAKEFFTKRQFSLTEFSIQALVDISKSRLGPSIEHLIIHLEHPHTAAYADATSAIRLGVAPRTMVQYNQYYAESVSHTEFITTGLDVEMLSDAVKHLPNLETIGMRDFHSRNRHRDNTVWNSYGTVTLEKETGYKMELPYPTPSTLRRGPEYASYVFLTILRAVGNGVVSGSNPKLTRMEVLLHTCTFRDLSFKIPDRFDASISSALKRFNVILLDNLSEETGYFHAADSGDGTSSVLASGYCLSRFLAKASALQHLRLNFQKYSPQSTERFLLWLAGAGQNPTGTAANTMSSLASANASGSLPTHFPPTPQSWDLKRIDIGMASVTEDVLLSVYKRYKTTLRAISLHKITLLPPAHTKANLWAHLCNGMVKGELELEELMLSDIRQSLRGRLTRYGEVTFEGNQRSKTWTGSAFSQAIKDITDEMVPSWNSGDSDADDDDYMDDDEGDLDSEEDDD</sequence>
<evidence type="ECO:0000313" key="3">
    <source>
        <dbReference type="EMBL" id="GAP82549.1"/>
    </source>
</evidence>
<protein>
    <submittedName>
        <fullName evidence="3">Putative F-box domain-containing protein</fullName>
    </submittedName>
</protein>
<evidence type="ECO:0000313" key="4">
    <source>
        <dbReference type="Proteomes" id="UP000054516"/>
    </source>
</evidence>
<feature type="domain" description="F-box" evidence="2">
    <location>
        <begin position="1"/>
        <end position="50"/>
    </location>
</feature>